<reference evidence="1 2" key="1">
    <citation type="submission" date="2012-11" db="EMBL/GenBank/DDBJ databases">
        <title>Whole genome sequence of Acidocella aminolytica 101 = DSM 11237.</title>
        <authorList>
            <person name="Azuma Y."/>
            <person name="Higashiura N."/>
            <person name="Hirakawa H."/>
            <person name="Matsushita K."/>
        </authorList>
    </citation>
    <scope>NUCLEOTIDE SEQUENCE [LARGE SCALE GENOMIC DNA]</scope>
    <source>
        <strain evidence="2">101 / DSM 11237</strain>
    </source>
</reference>
<dbReference type="Proteomes" id="UP000032668">
    <property type="component" value="Unassembled WGS sequence"/>
</dbReference>
<dbReference type="AlphaFoldDB" id="A0A0D6PKZ7"/>
<comment type="caution">
    <text evidence="1">The sequence shown here is derived from an EMBL/GenBank/DDBJ whole genome shotgun (WGS) entry which is preliminary data.</text>
</comment>
<dbReference type="EMBL" id="BANC01000091">
    <property type="protein sequence ID" value="GAN81434.1"/>
    <property type="molecule type" value="Genomic_DNA"/>
</dbReference>
<keyword evidence="2" id="KW-1185">Reference proteome</keyword>
<protein>
    <submittedName>
        <fullName evidence="1">Uncharacterized protein</fullName>
    </submittedName>
</protein>
<sequence length="59" mass="6148">MAKAVVVVDILVLSKPAKHRLAKLCRQGVAVVLAGSAAGQQLPSHLCEAKGIVQFLEGK</sequence>
<gene>
    <name evidence="1" type="ORF">Aam_093_009</name>
</gene>
<proteinExistence type="predicted"/>
<organism evidence="1 2">
    <name type="scientific">Acidocella aminolytica 101 = DSM 11237</name>
    <dbReference type="NCBI Taxonomy" id="1120923"/>
    <lineage>
        <taxon>Bacteria</taxon>
        <taxon>Pseudomonadati</taxon>
        <taxon>Pseudomonadota</taxon>
        <taxon>Alphaproteobacteria</taxon>
        <taxon>Acetobacterales</taxon>
        <taxon>Acidocellaceae</taxon>
        <taxon>Acidocella</taxon>
    </lineage>
</organism>
<evidence type="ECO:0000313" key="1">
    <source>
        <dbReference type="EMBL" id="GAN81434.1"/>
    </source>
</evidence>
<evidence type="ECO:0000313" key="2">
    <source>
        <dbReference type="Proteomes" id="UP000032668"/>
    </source>
</evidence>
<name>A0A0D6PKZ7_9PROT</name>
<accession>A0A0D6PKZ7</accession>